<reference evidence="2" key="1">
    <citation type="submission" date="2012-09" db="EMBL/GenBank/DDBJ databases">
        <authorList>
            <person name="Martin A.A."/>
        </authorList>
    </citation>
    <scope>NUCLEOTIDE SEQUENCE</scope>
</reference>
<accession>A0A0K0D8U8</accession>
<dbReference type="Proteomes" id="UP000035642">
    <property type="component" value="Unassembled WGS sequence"/>
</dbReference>
<proteinExistence type="predicted"/>
<sequence length="74" mass="8068">MIRQGCCIFRALKTERAPPIISGMGALITAPILLLMSVFGHKNLTALLSLIFIGITCLCFNLSLNVDMLMVSEQ</sequence>
<feature type="transmembrane region" description="Helical" evidence="1">
    <location>
        <begin position="46"/>
        <end position="64"/>
    </location>
</feature>
<name>A0A0K0D8U8_ANGCA</name>
<evidence type="ECO:0000313" key="3">
    <source>
        <dbReference type="WBParaSite" id="ACAC_0000649301-mRNA-1"/>
    </source>
</evidence>
<keyword evidence="1" id="KW-0472">Membrane</keyword>
<dbReference type="WBParaSite" id="ACAC_0000649301-mRNA-1">
    <property type="protein sequence ID" value="ACAC_0000649301-mRNA-1"/>
    <property type="gene ID" value="ACAC_0000649301"/>
</dbReference>
<reference evidence="3" key="2">
    <citation type="submission" date="2017-02" db="UniProtKB">
        <authorList>
            <consortium name="WormBaseParasite"/>
        </authorList>
    </citation>
    <scope>IDENTIFICATION</scope>
</reference>
<evidence type="ECO:0000256" key="1">
    <source>
        <dbReference type="SAM" id="Phobius"/>
    </source>
</evidence>
<keyword evidence="1" id="KW-0812">Transmembrane</keyword>
<organism evidence="2 3">
    <name type="scientific">Angiostrongylus cantonensis</name>
    <name type="common">Rat lungworm</name>
    <dbReference type="NCBI Taxonomy" id="6313"/>
    <lineage>
        <taxon>Eukaryota</taxon>
        <taxon>Metazoa</taxon>
        <taxon>Ecdysozoa</taxon>
        <taxon>Nematoda</taxon>
        <taxon>Chromadorea</taxon>
        <taxon>Rhabditida</taxon>
        <taxon>Rhabditina</taxon>
        <taxon>Rhabditomorpha</taxon>
        <taxon>Strongyloidea</taxon>
        <taxon>Metastrongylidae</taxon>
        <taxon>Angiostrongylus</taxon>
    </lineage>
</organism>
<evidence type="ECO:0000313" key="2">
    <source>
        <dbReference type="Proteomes" id="UP000035642"/>
    </source>
</evidence>
<keyword evidence="2" id="KW-1185">Reference proteome</keyword>
<dbReference type="STRING" id="6313.A0A0K0D8U8"/>
<protein>
    <submittedName>
        <fullName evidence="3">Permease</fullName>
    </submittedName>
</protein>
<dbReference type="AlphaFoldDB" id="A0A0K0D8U8"/>
<feature type="transmembrane region" description="Helical" evidence="1">
    <location>
        <begin position="20"/>
        <end position="40"/>
    </location>
</feature>
<keyword evidence="1" id="KW-1133">Transmembrane helix</keyword>